<dbReference type="CDD" id="cd07209">
    <property type="entry name" value="Pat_hypo_Ecoli_Z1214_like"/>
    <property type="match status" value="1"/>
</dbReference>
<feature type="active site" description="Nucleophile" evidence="1">
    <location>
        <position position="162"/>
    </location>
</feature>
<feature type="short sequence motif" description="DGA/G" evidence="1">
    <location>
        <begin position="296"/>
        <end position="298"/>
    </location>
</feature>
<evidence type="ECO:0000313" key="3">
    <source>
        <dbReference type="EMBL" id="MBV7391771.1"/>
    </source>
</evidence>
<dbReference type="PANTHER" id="PTHR14226:SF57">
    <property type="entry name" value="BLR7027 PROTEIN"/>
    <property type="match status" value="1"/>
</dbReference>
<keyword evidence="1" id="KW-0378">Hydrolase</keyword>
<sequence>MKQVFGSQLIMADFSEAKLLLPFFSSHQKGRETFSVAVKHEKAFAINKDLWLVVKQTAQSWKIENILILANLNLSEGLQQIEQAARRHFISKISLELAEELVVTDLLQNYNYTFVNGSYQKELFDKTALVLGGGGARGAYQIGVWQALLEKRIKFDFIVGTSVGALNGALIAQGDFSAAQKLWQQISTQQVLELAFEKAEDIDYATQRKQIQQLVSASLEQRGISTAPLKELLEKFLAKGPLKCPVYVVTTKLPQFKETIVNLLDKPQQEIQWMLASSSFFPVMAITEIDGNKYIDGGYRNNLPQDVAVSLGATRLISIDVKGPGFNKHPVFSKEIVDVSLKSHWNLGDFLIFQKNTAQKNLQLGYLEAKRSLGDFKGRRYCFTLKTDFVKASRDFLKKANQQLPIVSLNELQKKISDFFGEATEIEEISLVILEYLAARLQVDPVKVYDIDTFKKAIKNQLEVGAKLNDRVRWHFGRAQRTNYFDCYQLIALMIEEL</sequence>
<accession>A0ABS6TFQ2</accession>
<comment type="caution">
    <text evidence="3">The sequence shown here is derived from an EMBL/GenBank/DDBJ whole genome shotgun (WGS) entry which is preliminary data.</text>
</comment>
<dbReference type="RefSeq" id="WP_218326982.1">
    <property type="nucleotide sequence ID" value="NZ_JAHUZB010000006.1"/>
</dbReference>
<feature type="short sequence motif" description="GXGXXG" evidence="1">
    <location>
        <begin position="133"/>
        <end position="138"/>
    </location>
</feature>
<protein>
    <submittedName>
        <fullName evidence="3">Patatin-like phospholipase family protein</fullName>
    </submittedName>
</protein>
<evidence type="ECO:0000256" key="1">
    <source>
        <dbReference type="PROSITE-ProRule" id="PRU01161"/>
    </source>
</evidence>
<gene>
    <name evidence="3" type="ORF">KUA55_13870</name>
</gene>
<dbReference type="Pfam" id="PF01734">
    <property type="entry name" value="Patatin"/>
    <property type="match status" value="1"/>
</dbReference>
<dbReference type="InterPro" id="IPR050301">
    <property type="entry name" value="NTE"/>
</dbReference>
<evidence type="ECO:0000259" key="2">
    <source>
        <dbReference type="PROSITE" id="PS51635"/>
    </source>
</evidence>
<dbReference type="PROSITE" id="PS51635">
    <property type="entry name" value="PNPLA"/>
    <property type="match status" value="1"/>
</dbReference>
<feature type="active site" description="Proton acceptor" evidence="1">
    <location>
        <position position="296"/>
    </location>
</feature>
<feature type="short sequence motif" description="GXSXG" evidence="1">
    <location>
        <begin position="160"/>
        <end position="164"/>
    </location>
</feature>
<dbReference type="Proteomes" id="UP000774130">
    <property type="component" value="Unassembled WGS sequence"/>
</dbReference>
<keyword evidence="4" id="KW-1185">Reference proteome</keyword>
<reference evidence="3 4" key="1">
    <citation type="submission" date="2021-06" db="EMBL/GenBank/DDBJ databases">
        <title>Enterococcus alishanensis sp. nov., a novel lactic acid bacterium isolated from fresh coffee beans.</title>
        <authorList>
            <person name="Chen Y.-S."/>
        </authorList>
    </citation>
    <scope>NUCLEOTIDE SEQUENCE [LARGE SCALE GENOMIC DNA]</scope>
    <source>
        <strain evidence="3 4">ALS3</strain>
    </source>
</reference>
<evidence type="ECO:0000313" key="4">
    <source>
        <dbReference type="Proteomes" id="UP000774130"/>
    </source>
</evidence>
<dbReference type="EMBL" id="JAHUZB010000006">
    <property type="protein sequence ID" value="MBV7391771.1"/>
    <property type="molecule type" value="Genomic_DNA"/>
</dbReference>
<name>A0ABS6TFQ2_9ENTE</name>
<dbReference type="PANTHER" id="PTHR14226">
    <property type="entry name" value="NEUROPATHY TARGET ESTERASE/SWISS CHEESE D.MELANOGASTER"/>
    <property type="match status" value="1"/>
</dbReference>
<proteinExistence type="predicted"/>
<keyword evidence="1" id="KW-0442">Lipid degradation</keyword>
<dbReference type="InterPro" id="IPR002641">
    <property type="entry name" value="PNPLA_dom"/>
</dbReference>
<keyword evidence="1" id="KW-0443">Lipid metabolism</keyword>
<feature type="domain" description="PNPLA" evidence="2">
    <location>
        <begin position="129"/>
        <end position="309"/>
    </location>
</feature>
<organism evidence="3 4">
    <name type="scientific">Enterococcus alishanensis</name>
    <dbReference type="NCBI Taxonomy" id="1303817"/>
    <lineage>
        <taxon>Bacteria</taxon>
        <taxon>Bacillati</taxon>
        <taxon>Bacillota</taxon>
        <taxon>Bacilli</taxon>
        <taxon>Lactobacillales</taxon>
        <taxon>Enterococcaceae</taxon>
        <taxon>Enterococcus</taxon>
    </lineage>
</organism>